<dbReference type="Proteomes" id="UP000275846">
    <property type="component" value="Unassembled WGS sequence"/>
</dbReference>
<sequence>MAIPVSLVFVGNIRLPLLQLATVRLLALLESGPQERAEQATTICVADEDIKEGKLVVFFFLQHKLDVREYAVEVFFECQHLTPFDDDESVIHISIPEFRSVVLEDQ</sequence>
<keyword evidence="1" id="KW-0732">Signal</keyword>
<dbReference type="EMBL" id="UYSU01037857">
    <property type="protein sequence ID" value="VDL99551.1"/>
    <property type="molecule type" value="Genomic_DNA"/>
</dbReference>
<dbReference type="AlphaFoldDB" id="A0A183T9L8"/>
<evidence type="ECO:0000256" key="1">
    <source>
        <dbReference type="SAM" id="SignalP"/>
    </source>
</evidence>
<evidence type="ECO:0000313" key="3">
    <source>
        <dbReference type="Proteomes" id="UP000275846"/>
    </source>
</evidence>
<feature type="chain" id="PRO_5043141490" evidence="1">
    <location>
        <begin position="21"/>
        <end position="106"/>
    </location>
</feature>
<proteinExistence type="predicted"/>
<reference evidence="4" key="1">
    <citation type="submission" date="2016-06" db="UniProtKB">
        <authorList>
            <consortium name="WormBaseParasite"/>
        </authorList>
    </citation>
    <scope>IDENTIFICATION</scope>
</reference>
<feature type="signal peptide" evidence="1">
    <location>
        <begin position="1"/>
        <end position="20"/>
    </location>
</feature>
<evidence type="ECO:0000313" key="2">
    <source>
        <dbReference type="EMBL" id="VDL99551.1"/>
    </source>
</evidence>
<dbReference type="WBParaSite" id="SSLN_0001366901-mRNA-1">
    <property type="protein sequence ID" value="SSLN_0001366901-mRNA-1"/>
    <property type="gene ID" value="SSLN_0001366901"/>
</dbReference>
<keyword evidence="3" id="KW-1185">Reference proteome</keyword>
<gene>
    <name evidence="2" type="ORF">SSLN_LOCUS13166</name>
</gene>
<name>A0A183T9L8_SCHSO</name>
<organism evidence="4">
    <name type="scientific">Schistocephalus solidus</name>
    <name type="common">Tapeworm</name>
    <dbReference type="NCBI Taxonomy" id="70667"/>
    <lineage>
        <taxon>Eukaryota</taxon>
        <taxon>Metazoa</taxon>
        <taxon>Spiralia</taxon>
        <taxon>Lophotrochozoa</taxon>
        <taxon>Platyhelminthes</taxon>
        <taxon>Cestoda</taxon>
        <taxon>Eucestoda</taxon>
        <taxon>Diphyllobothriidea</taxon>
        <taxon>Diphyllobothriidae</taxon>
        <taxon>Schistocephalus</taxon>
    </lineage>
</organism>
<reference evidence="2 3" key="2">
    <citation type="submission" date="2018-11" db="EMBL/GenBank/DDBJ databases">
        <authorList>
            <consortium name="Pathogen Informatics"/>
        </authorList>
    </citation>
    <scope>NUCLEOTIDE SEQUENCE [LARGE SCALE GENOMIC DNA]</scope>
    <source>
        <strain evidence="2 3">NST_G2</strain>
    </source>
</reference>
<dbReference type="OrthoDB" id="6276618at2759"/>
<evidence type="ECO:0000313" key="4">
    <source>
        <dbReference type="WBParaSite" id="SSLN_0001366901-mRNA-1"/>
    </source>
</evidence>
<protein>
    <submittedName>
        <fullName evidence="4">Secreted protein</fullName>
    </submittedName>
</protein>
<accession>A0A183T9L8</accession>